<organism evidence="2">
    <name type="scientific">viral metagenome</name>
    <dbReference type="NCBI Taxonomy" id="1070528"/>
    <lineage>
        <taxon>unclassified sequences</taxon>
        <taxon>metagenomes</taxon>
        <taxon>organismal metagenomes</taxon>
    </lineage>
</organism>
<feature type="domain" description="DUF7487" evidence="1">
    <location>
        <begin position="2"/>
        <end position="129"/>
    </location>
</feature>
<dbReference type="InterPro" id="IPR055910">
    <property type="entry name" value="DUF7487"/>
</dbReference>
<evidence type="ECO:0000313" key="2">
    <source>
        <dbReference type="EMBL" id="QHU04179.1"/>
    </source>
</evidence>
<name>A0A6C0JEY6_9ZZZZ</name>
<accession>A0A6C0JEY6</accession>
<dbReference type="AlphaFoldDB" id="A0A6C0JEY6"/>
<sequence length="147" mass="17337">MEKMKKTCLEKYGTENPMQNKEVADKSFKSCFRKKTYICPSGKEIECQGYEPFALDEIIQTINEDDIITGCKNVPTIWYYDTNGKEHRHYVDIFIPNQNKCIEIKSTWTLKKTKSNIFEKQEAGKKLGYEYEIWVYNAKGDKVETYK</sequence>
<dbReference type="EMBL" id="MN740394">
    <property type="protein sequence ID" value="QHU04179.1"/>
    <property type="molecule type" value="Genomic_DNA"/>
</dbReference>
<protein>
    <recommendedName>
        <fullName evidence="1">DUF7487 domain-containing protein</fullName>
    </recommendedName>
</protein>
<dbReference type="Pfam" id="PF24308">
    <property type="entry name" value="DUF7487"/>
    <property type="match status" value="1"/>
</dbReference>
<proteinExistence type="predicted"/>
<reference evidence="2" key="1">
    <citation type="journal article" date="2020" name="Nature">
        <title>Giant virus diversity and host interactions through global metagenomics.</title>
        <authorList>
            <person name="Schulz F."/>
            <person name="Roux S."/>
            <person name="Paez-Espino D."/>
            <person name="Jungbluth S."/>
            <person name="Walsh D.A."/>
            <person name="Denef V.J."/>
            <person name="McMahon K.D."/>
            <person name="Konstantinidis K.T."/>
            <person name="Eloe-Fadrosh E.A."/>
            <person name="Kyrpides N.C."/>
            <person name="Woyke T."/>
        </authorList>
    </citation>
    <scope>NUCLEOTIDE SEQUENCE</scope>
    <source>
        <strain evidence="2">GVMAG-M-3300027708-39</strain>
    </source>
</reference>
<evidence type="ECO:0000259" key="1">
    <source>
        <dbReference type="Pfam" id="PF24308"/>
    </source>
</evidence>